<feature type="compositionally biased region" description="Polar residues" evidence="3">
    <location>
        <begin position="81"/>
        <end position="93"/>
    </location>
</feature>
<dbReference type="PANTHER" id="PTHR12236:SF79">
    <property type="entry name" value="CUTICULAR PROTEIN 50CB-RELATED"/>
    <property type="match status" value="1"/>
</dbReference>
<name>A0A8J5MLR9_HOMAM</name>
<dbReference type="InterPro" id="IPR000618">
    <property type="entry name" value="Insect_cuticle"/>
</dbReference>
<dbReference type="PROSITE" id="PS51155">
    <property type="entry name" value="CHIT_BIND_RR_2"/>
    <property type="match status" value="1"/>
</dbReference>
<comment type="caution">
    <text evidence="5">The sequence shown here is derived from an EMBL/GenBank/DDBJ whole genome shotgun (WGS) entry which is preliminary data.</text>
</comment>
<keyword evidence="6" id="KW-1185">Reference proteome</keyword>
<dbReference type="GO" id="GO:0031012">
    <property type="term" value="C:extracellular matrix"/>
    <property type="evidence" value="ECO:0007669"/>
    <property type="project" value="TreeGrafter"/>
</dbReference>
<dbReference type="InterPro" id="IPR051217">
    <property type="entry name" value="Insect_Cuticle_Struc_Prot"/>
</dbReference>
<evidence type="ECO:0000256" key="1">
    <source>
        <dbReference type="ARBA" id="ARBA00022460"/>
    </source>
</evidence>
<evidence type="ECO:0000313" key="6">
    <source>
        <dbReference type="Proteomes" id="UP000747542"/>
    </source>
</evidence>
<feature type="region of interest" description="Disordered" evidence="3">
    <location>
        <begin position="80"/>
        <end position="209"/>
    </location>
</feature>
<organism evidence="5 6">
    <name type="scientific">Homarus americanus</name>
    <name type="common">American lobster</name>
    <dbReference type="NCBI Taxonomy" id="6706"/>
    <lineage>
        <taxon>Eukaryota</taxon>
        <taxon>Metazoa</taxon>
        <taxon>Ecdysozoa</taxon>
        <taxon>Arthropoda</taxon>
        <taxon>Crustacea</taxon>
        <taxon>Multicrustacea</taxon>
        <taxon>Malacostraca</taxon>
        <taxon>Eumalacostraca</taxon>
        <taxon>Eucarida</taxon>
        <taxon>Decapoda</taxon>
        <taxon>Pleocyemata</taxon>
        <taxon>Astacidea</taxon>
        <taxon>Nephropoidea</taxon>
        <taxon>Nephropidae</taxon>
        <taxon>Homarus</taxon>
    </lineage>
</organism>
<gene>
    <name evidence="5" type="ORF">Hamer_G023560</name>
</gene>
<dbReference type="AlphaFoldDB" id="A0A8J5MLR9"/>
<feature type="signal peptide" evidence="4">
    <location>
        <begin position="1"/>
        <end position="18"/>
    </location>
</feature>
<dbReference type="PANTHER" id="PTHR12236">
    <property type="entry name" value="STRUCTURAL CONTITUENT OF CUTICLE"/>
    <property type="match status" value="1"/>
</dbReference>
<evidence type="ECO:0000256" key="3">
    <source>
        <dbReference type="SAM" id="MobiDB-lite"/>
    </source>
</evidence>
<dbReference type="Proteomes" id="UP000747542">
    <property type="component" value="Unassembled WGS sequence"/>
</dbReference>
<evidence type="ECO:0000256" key="2">
    <source>
        <dbReference type="PROSITE-ProRule" id="PRU00497"/>
    </source>
</evidence>
<sequence length="402" mass="43530">MKTVAVVVVVSVVVAAWATPQFTNAPTQYSFEWGVSDENSGNFYGHREQRDGAGTQGSYYAKLPNGLSMKVQYTVDKSGFRPSTVTTEGQTQRRSVKVQRPTAPRSHPLSLTKDPITARQAISSVPNPATLPDRRPQPPVRPIVVPGSVTGPFTSQHQPSSSPGVVSSYATVPPLTVGQGVVPTGSRPPAKSLSNTKTGSFSPSGSKILRDADNINRVPSSLIQPTIHSILKPKLVPSLSFPTISVSLHKPKGFIPSPHPPKDHTVHKLSAHLPERGVSTSLSTSVPPATLSPRREVRPQLNSLDLGKFSKHEEILLPESFTASQPRTLQPSQIPTASHFTHEKGELRPIRVSKESKSGFKWIDSPFHRPREVNIITAAPPLPNYDFLLLAEAMKVSDGRVI</sequence>
<dbReference type="GO" id="GO:0042302">
    <property type="term" value="F:structural constituent of cuticle"/>
    <property type="evidence" value="ECO:0007669"/>
    <property type="project" value="UniProtKB-UniRule"/>
</dbReference>
<feature type="compositionally biased region" description="Polar residues" evidence="3">
    <location>
        <begin position="151"/>
        <end position="170"/>
    </location>
</feature>
<keyword evidence="1 2" id="KW-0193">Cuticle</keyword>
<proteinExistence type="predicted"/>
<dbReference type="EMBL" id="JAHLQT010040175">
    <property type="protein sequence ID" value="KAG7156066.1"/>
    <property type="molecule type" value="Genomic_DNA"/>
</dbReference>
<evidence type="ECO:0000256" key="4">
    <source>
        <dbReference type="SAM" id="SignalP"/>
    </source>
</evidence>
<dbReference type="GO" id="GO:0005615">
    <property type="term" value="C:extracellular space"/>
    <property type="evidence" value="ECO:0007669"/>
    <property type="project" value="TreeGrafter"/>
</dbReference>
<feature type="compositionally biased region" description="Polar residues" evidence="3">
    <location>
        <begin position="192"/>
        <end position="205"/>
    </location>
</feature>
<reference evidence="5" key="1">
    <citation type="journal article" date="2021" name="Sci. Adv.">
        <title>The American lobster genome reveals insights on longevity, neural, and immune adaptations.</title>
        <authorList>
            <person name="Polinski J.M."/>
            <person name="Zimin A.V."/>
            <person name="Clark K.F."/>
            <person name="Kohn A.B."/>
            <person name="Sadowski N."/>
            <person name="Timp W."/>
            <person name="Ptitsyn A."/>
            <person name="Khanna P."/>
            <person name="Romanova D.Y."/>
            <person name="Williams P."/>
            <person name="Greenwood S.J."/>
            <person name="Moroz L.L."/>
            <person name="Walt D.R."/>
            <person name="Bodnar A.G."/>
        </authorList>
    </citation>
    <scope>NUCLEOTIDE SEQUENCE</scope>
    <source>
        <strain evidence="5">GMGI-L3</strain>
    </source>
</reference>
<protein>
    <submittedName>
        <fullName evidence="5">Pro-resilin-like 151</fullName>
    </submittedName>
</protein>
<keyword evidence="4" id="KW-0732">Signal</keyword>
<dbReference type="Pfam" id="PF00379">
    <property type="entry name" value="Chitin_bind_4"/>
    <property type="match status" value="1"/>
</dbReference>
<evidence type="ECO:0000313" key="5">
    <source>
        <dbReference type="EMBL" id="KAG7156066.1"/>
    </source>
</evidence>
<accession>A0A8J5MLR9</accession>
<feature type="chain" id="PRO_5035322325" evidence="4">
    <location>
        <begin position="19"/>
        <end position="402"/>
    </location>
</feature>